<name>A0ABW4LEI5_9MICO</name>
<protein>
    <recommendedName>
        <fullName evidence="4">Transmembrane protein</fullName>
    </recommendedName>
</protein>
<dbReference type="EMBL" id="JBHUEA010000014">
    <property type="protein sequence ID" value="MFD1721935.1"/>
    <property type="molecule type" value="Genomic_DNA"/>
</dbReference>
<keyword evidence="3" id="KW-1185">Reference proteome</keyword>
<feature type="transmembrane region" description="Helical" evidence="1">
    <location>
        <begin position="101"/>
        <end position="123"/>
    </location>
</feature>
<comment type="caution">
    <text evidence="2">The sequence shown here is derived from an EMBL/GenBank/DDBJ whole genome shotgun (WGS) entry which is preliminary data.</text>
</comment>
<proteinExistence type="predicted"/>
<reference evidence="3" key="1">
    <citation type="journal article" date="2019" name="Int. J. Syst. Evol. Microbiol.">
        <title>The Global Catalogue of Microorganisms (GCM) 10K type strain sequencing project: providing services to taxonomists for standard genome sequencing and annotation.</title>
        <authorList>
            <consortium name="The Broad Institute Genomics Platform"/>
            <consortium name="The Broad Institute Genome Sequencing Center for Infectious Disease"/>
            <person name="Wu L."/>
            <person name="Ma J."/>
        </authorList>
    </citation>
    <scope>NUCLEOTIDE SEQUENCE [LARGE SCALE GENOMIC DNA]</scope>
    <source>
        <strain evidence="3">CGMCC 1.12471</strain>
    </source>
</reference>
<evidence type="ECO:0000313" key="3">
    <source>
        <dbReference type="Proteomes" id="UP001597347"/>
    </source>
</evidence>
<feature type="transmembrane region" description="Helical" evidence="1">
    <location>
        <begin position="65"/>
        <end position="89"/>
    </location>
</feature>
<organism evidence="2 3">
    <name type="scientific">Amnibacterium endophyticum</name>
    <dbReference type="NCBI Taxonomy" id="2109337"/>
    <lineage>
        <taxon>Bacteria</taxon>
        <taxon>Bacillati</taxon>
        <taxon>Actinomycetota</taxon>
        <taxon>Actinomycetes</taxon>
        <taxon>Micrococcales</taxon>
        <taxon>Microbacteriaceae</taxon>
        <taxon>Amnibacterium</taxon>
    </lineage>
</organism>
<dbReference type="RefSeq" id="WP_377934607.1">
    <property type="nucleotide sequence ID" value="NZ_JBHUEA010000014.1"/>
</dbReference>
<feature type="transmembrane region" description="Helical" evidence="1">
    <location>
        <begin position="21"/>
        <end position="45"/>
    </location>
</feature>
<evidence type="ECO:0008006" key="4">
    <source>
        <dbReference type="Google" id="ProtNLM"/>
    </source>
</evidence>
<accession>A0ABW4LEI5</accession>
<gene>
    <name evidence="2" type="ORF">ACFSBI_10255</name>
</gene>
<sequence>MSAHPTSDHPEFPGATEREDALLRHVVFTGTVWFCGAVVAVLLPLTGLLASGWRPHDLAGGAQAVWWSGGAVALAGVLGIAWAGCPVVSADPGRAAARKSVTIRAGIALLLLGFVVAVTTTLVA</sequence>
<dbReference type="Proteomes" id="UP001597347">
    <property type="component" value="Unassembled WGS sequence"/>
</dbReference>
<keyword evidence="1" id="KW-0472">Membrane</keyword>
<keyword evidence="1" id="KW-1133">Transmembrane helix</keyword>
<keyword evidence="1" id="KW-0812">Transmembrane</keyword>
<evidence type="ECO:0000313" key="2">
    <source>
        <dbReference type="EMBL" id="MFD1721935.1"/>
    </source>
</evidence>
<evidence type="ECO:0000256" key="1">
    <source>
        <dbReference type="SAM" id="Phobius"/>
    </source>
</evidence>